<feature type="transmembrane region" description="Helical" evidence="1">
    <location>
        <begin position="153"/>
        <end position="178"/>
    </location>
</feature>
<feature type="transmembrane region" description="Helical" evidence="1">
    <location>
        <begin position="247"/>
        <end position="266"/>
    </location>
</feature>
<dbReference type="Proteomes" id="UP001107961">
    <property type="component" value="Unassembled WGS sequence"/>
</dbReference>
<keyword evidence="1" id="KW-0812">Transmembrane</keyword>
<keyword evidence="1" id="KW-0472">Membrane</keyword>
<proteinExistence type="predicted"/>
<organism evidence="2 3">
    <name type="scientific">Alloalcanivorax xenomutans</name>
    <dbReference type="NCBI Taxonomy" id="1094342"/>
    <lineage>
        <taxon>Bacteria</taxon>
        <taxon>Pseudomonadati</taxon>
        <taxon>Pseudomonadota</taxon>
        <taxon>Gammaproteobacteria</taxon>
        <taxon>Oceanospirillales</taxon>
        <taxon>Alcanivoracaceae</taxon>
        <taxon>Alloalcanivorax</taxon>
    </lineage>
</organism>
<evidence type="ECO:0000313" key="3">
    <source>
        <dbReference type="Proteomes" id="UP001107961"/>
    </source>
</evidence>
<keyword evidence="3" id="KW-1185">Reference proteome</keyword>
<name>A0A9Q3W6R0_9GAMM</name>
<feature type="transmembrane region" description="Helical" evidence="1">
    <location>
        <begin position="75"/>
        <end position="94"/>
    </location>
</feature>
<sequence>MDLNNLRARLAPRSPWQAMDLGTRFYRRWWRQVTLVWLLFTALPYTLLSALSIGLDSLWPIVLFWWLKPLWERPLLAFFSHALFGDYPGAWTLLKRFPAYGLNGLAGQLTWRRLSPFRGLLTGIWQLEGCRGAQASSRIQVLLSPPGQRAGTLMALMVTLEQVLLTGLMVLVLTLVPWDFNMEFSVWFSEQSYLHLSLAALAWYLTLTITEPLYVAAAFSLYLNQRTWLEGWDLQLGLDRIGRRRRVLGVTTLALLLMLTVMPHPAPAAQTEPEDPKQAAIELLAGERFMPVEIREERQLRPSLRSDDKDSWWNRLLDQLFNSDHTDRDRAGGDWQLPDRLVTVLASLVLVALIVFLLLALFRNRGALKGGRSKPMEMPVSVAGLDTRAESLPDDLGSDVEQALAGDDVRAALALLLRHALVALFQSHPTRLTPGATERDCLNAYRRLLGDDARVTYLGDLIRQWTRIAWAHQPVTPEQARQLLRRWQQLSSAEAAS</sequence>
<accession>A0A9Q3W6R0</accession>
<feature type="transmembrane region" description="Helical" evidence="1">
    <location>
        <begin position="34"/>
        <end position="55"/>
    </location>
</feature>
<comment type="caution">
    <text evidence="2">The sequence shown here is derived from an EMBL/GenBank/DDBJ whole genome shotgun (WGS) entry which is preliminary data.</text>
</comment>
<dbReference type="RefSeq" id="WP_080530848.1">
    <property type="nucleotide sequence ID" value="NZ_CP012331.1"/>
</dbReference>
<feature type="transmembrane region" description="Helical" evidence="1">
    <location>
        <begin position="341"/>
        <end position="362"/>
    </location>
</feature>
<dbReference type="EMBL" id="JAJVKT010000013">
    <property type="protein sequence ID" value="MCE7509317.1"/>
    <property type="molecule type" value="Genomic_DNA"/>
</dbReference>
<dbReference type="AlphaFoldDB" id="A0A9Q3W6R0"/>
<protein>
    <submittedName>
        <fullName evidence="2">DUF4129 domain-containing protein</fullName>
    </submittedName>
</protein>
<evidence type="ECO:0000256" key="1">
    <source>
        <dbReference type="SAM" id="Phobius"/>
    </source>
</evidence>
<keyword evidence="1" id="KW-1133">Transmembrane helix</keyword>
<evidence type="ECO:0000313" key="2">
    <source>
        <dbReference type="EMBL" id="MCE7509317.1"/>
    </source>
</evidence>
<gene>
    <name evidence="2" type="ORF">LZG35_11770</name>
</gene>
<dbReference type="KEGG" id="axe:P40_08910"/>
<reference evidence="2" key="1">
    <citation type="submission" date="2022-01" db="EMBL/GenBank/DDBJ databases">
        <authorList>
            <person name="Karlyshev A.V."/>
            <person name="Jaspars M."/>
        </authorList>
    </citation>
    <scope>NUCLEOTIDE SEQUENCE</scope>
    <source>
        <strain evidence="2">AGSA3-2</strain>
    </source>
</reference>
<feature type="transmembrane region" description="Helical" evidence="1">
    <location>
        <begin position="198"/>
        <end position="223"/>
    </location>
</feature>